<feature type="non-terminal residue" evidence="10">
    <location>
        <position position="63"/>
    </location>
</feature>
<reference evidence="10" key="1">
    <citation type="submission" date="2025-08" db="UniProtKB">
        <authorList>
            <consortium name="RefSeq"/>
        </authorList>
    </citation>
    <scope>IDENTIFICATION</scope>
    <source>
        <tissue evidence="10">Whole body</tissue>
    </source>
</reference>
<dbReference type="GO" id="GO:0009231">
    <property type="term" value="P:riboflavin biosynthetic process"/>
    <property type="evidence" value="ECO:0007669"/>
    <property type="project" value="InterPro"/>
</dbReference>
<dbReference type="Gene3D" id="2.40.30.30">
    <property type="entry name" value="Riboflavin kinase-like"/>
    <property type="match status" value="1"/>
</dbReference>
<sequence length="63" mass="7322">MVASIGWNPFYKNEKKTVEIHVLHTFENDFYGKEIQAIFTGFVRPEKDFTSEAELIKAIKSDI</sequence>
<dbReference type="EC" id="2.7.1.26" evidence="2"/>
<evidence type="ECO:0000256" key="4">
    <source>
        <dbReference type="ARBA" id="ARBA00022643"/>
    </source>
</evidence>
<gene>
    <name evidence="10" type="primary">LOC108632022</name>
</gene>
<protein>
    <recommendedName>
        <fullName evidence="2">riboflavin kinase</fullName>
        <ecNumber evidence="2">2.7.1.26</ecNumber>
    </recommendedName>
</protein>
<keyword evidence="4" id="KW-0288">FMN</keyword>
<evidence type="ECO:0000259" key="8">
    <source>
        <dbReference type="SMART" id="SM00904"/>
    </source>
</evidence>
<evidence type="ECO:0000256" key="3">
    <source>
        <dbReference type="ARBA" id="ARBA00022630"/>
    </source>
</evidence>
<keyword evidence="6" id="KW-0547">Nucleotide-binding</keyword>
<evidence type="ECO:0000256" key="1">
    <source>
        <dbReference type="ARBA" id="ARBA00005201"/>
    </source>
</evidence>
<dbReference type="GeneID" id="108632022"/>
<dbReference type="RefSeq" id="XP_017891810.1">
    <property type="nucleotide sequence ID" value="XM_018036321.2"/>
</dbReference>
<dbReference type="GO" id="GO:0008531">
    <property type="term" value="F:riboflavin kinase activity"/>
    <property type="evidence" value="ECO:0007669"/>
    <property type="project" value="UniProtKB-EC"/>
</dbReference>
<keyword evidence="7" id="KW-0067">ATP-binding</keyword>
<dbReference type="SMART" id="SM00904">
    <property type="entry name" value="Flavokinase"/>
    <property type="match status" value="1"/>
</dbReference>
<keyword evidence="9" id="KW-1185">Reference proteome</keyword>
<evidence type="ECO:0000313" key="10">
    <source>
        <dbReference type="RefSeq" id="XP_017891810.1"/>
    </source>
</evidence>
<dbReference type="KEGG" id="ccal:108632022"/>
<dbReference type="InterPro" id="IPR023468">
    <property type="entry name" value="Riboflavin_kinase"/>
</dbReference>
<evidence type="ECO:0000256" key="6">
    <source>
        <dbReference type="ARBA" id="ARBA00022741"/>
    </source>
</evidence>
<comment type="pathway">
    <text evidence="1">Cofactor biosynthesis; FMN biosynthesis; FMN from riboflavin (ATP route): step 1/1.</text>
</comment>
<dbReference type="GO" id="GO:0005524">
    <property type="term" value="F:ATP binding"/>
    <property type="evidence" value="ECO:0007669"/>
    <property type="project" value="UniProtKB-KW"/>
</dbReference>
<dbReference type="Pfam" id="PF01687">
    <property type="entry name" value="Flavokinase"/>
    <property type="match status" value="1"/>
</dbReference>
<evidence type="ECO:0000256" key="2">
    <source>
        <dbReference type="ARBA" id="ARBA00012105"/>
    </source>
</evidence>
<dbReference type="InterPro" id="IPR023465">
    <property type="entry name" value="Riboflavin_kinase_dom_sf"/>
</dbReference>
<dbReference type="GO" id="GO:0005739">
    <property type="term" value="C:mitochondrion"/>
    <property type="evidence" value="ECO:0007669"/>
    <property type="project" value="TreeGrafter"/>
</dbReference>
<dbReference type="AlphaFoldDB" id="A0AAJ7NEX0"/>
<dbReference type="PANTHER" id="PTHR22749">
    <property type="entry name" value="RIBOFLAVIN KINASE/FMN ADENYLYLTRANSFERASE"/>
    <property type="match status" value="1"/>
</dbReference>
<evidence type="ECO:0000256" key="5">
    <source>
        <dbReference type="ARBA" id="ARBA00022679"/>
    </source>
</evidence>
<accession>A0AAJ7NEX0</accession>
<keyword evidence="3" id="KW-0285">Flavoprotein</keyword>
<keyword evidence="5" id="KW-0808">Transferase</keyword>
<proteinExistence type="predicted"/>
<feature type="domain" description="Riboflavin kinase" evidence="8">
    <location>
        <begin position="2"/>
        <end position="63"/>
    </location>
</feature>
<name>A0AAJ7NEX0_9HYME</name>
<dbReference type="GO" id="GO:0009398">
    <property type="term" value="P:FMN biosynthetic process"/>
    <property type="evidence" value="ECO:0007669"/>
    <property type="project" value="TreeGrafter"/>
</dbReference>
<organism evidence="9 10">
    <name type="scientific">Ceratina calcarata</name>
    <dbReference type="NCBI Taxonomy" id="156304"/>
    <lineage>
        <taxon>Eukaryota</taxon>
        <taxon>Metazoa</taxon>
        <taxon>Ecdysozoa</taxon>
        <taxon>Arthropoda</taxon>
        <taxon>Hexapoda</taxon>
        <taxon>Insecta</taxon>
        <taxon>Pterygota</taxon>
        <taxon>Neoptera</taxon>
        <taxon>Endopterygota</taxon>
        <taxon>Hymenoptera</taxon>
        <taxon>Apocrita</taxon>
        <taxon>Aculeata</taxon>
        <taxon>Apoidea</taxon>
        <taxon>Anthophila</taxon>
        <taxon>Apidae</taxon>
        <taxon>Ceratina</taxon>
        <taxon>Zadontomerus</taxon>
    </lineage>
</organism>
<dbReference type="PANTHER" id="PTHR22749:SF6">
    <property type="entry name" value="RIBOFLAVIN KINASE"/>
    <property type="match status" value="1"/>
</dbReference>
<evidence type="ECO:0000313" key="9">
    <source>
        <dbReference type="Proteomes" id="UP000694925"/>
    </source>
</evidence>
<dbReference type="SUPFAM" id="SSF82114">
    <property type="entry name" value="Riboflavin kinase-like"/>
    <property type="match status" value="1"/>
</dbReference>
<evidence type="ECO:0000256" key="7">
    <source>
        <dbReference type="ARBA" id="ARBA00022840"/>
    </source>
</evidence>
<dbReference type="Proteomes" id="UP000694925">
    <property type="component" value="Unplaced"/>
</dbReference>
<dbReference type="InterPro" id="IPR015865">
    <property type="entry name" value="Riboflavin_kinase_bac/euk"/>
</dbReference>